<evidence type="ECO:0000313" key="2">
    <source>
        <dbReference type="EMBL" id="CAL4892622.1"/>
    </source>
</evidence>
<accession>A0ABC8VKH0</accession>
<evidence type="ECO:0000313" key="3">
    <source>
        <dbReference type="Proteomes" id="UP001497457"/>
    </source>
</evidence>
<reference evidence="2" key="1">
    <citation type="submission" date="2024-10" db="EMBL/GenBank/DDBJ databases">
        <authorList>
            <person name="Ryan C."/>
        </authorList>
    </citation>
    <scope>NUCLEOTIDE SEQUENCE [LARGE SCALE GENOMIC DNA]</scope>
</reference>
<organism evidence="2 3">
    <name type="scientific">Urochloa decumbens</name>
    <dbReference type="NCBI Taxonomy" id="240449"/>
    <lineage>
        <taxon>Eukaryota</taxon>
        <taxon>Viridiplantae</taxon>
        <taxon>Streptophyta</taxon>
        <taxon>Embryophyta</taxon>
        <taxon>Tracheophyta</taxon>
        <taxon>Spermatophyta</taxon>
        <taxon>Magnoliopsida</taxon>
        <taxon>Liliopsida</taxon>
        <taxon>Poales</taxon>
        <taxon>Poaceae</taxon>
        <taxon>PACMAD clade</taxon>
        <taxon>Panicoideae</taxon>
        <taxon>Panicodae</taxon>
        <taxon>Paniceae</taxon>
        <taxon>Melinidinae</taxon>
        <taxon>Urochloa</taxon>
    </lineage>
</organism>
<feature type="signal peptide" evidence="1">
    <location>
        <begin position="1"/>
        <end position="22"/>
    </location>
</feature>
<keyword evidence="1" id="KW-0732">Signal</keyword>
<feature type="chain" id="PRO_5044849373" evidence="1">
    <location>
        <begin position="23"/>
        <end position="130"/>
    </location>
</feature>
<dbReference type="AlphaFoldDB" id="A0ABC8VKH0"/>
<dbReference type="EMBL" id="OZ075120">
    <property type="protein sequence ID" value="CAL4892622.1"/>
    <property type="molecule type" value="Genomic_DNA"/>
</dbReference>
<evidence type="ECO:0000256" key="1">
    <source>
        <dbReference type="SAM" id="SignalP"/>
    </source>
</evidence>
<proteinExistence type="predicted"/>
<name>A0ABC8VKH0_9POAL</name>
<sequence>MARRYHLSLSLLLLAGILAAAAATMAADLPGGKTVTITMTYEAADPPASGKKIGISVRYVDGGSDNQFHLDCDDDEPLGLAVQYLLMTLEKQRDHEQASRSDFRRGSRCSGDGKAVGDLRLEIELLILLV</sequence>
<dbReference type="Proteomes" id="UP001497457">
    <property type="component" value="Chromosome 10rd"/>
</dbReference>
<keyword evidence="3" id="KW-1185">Reference proteome</keyword>
<protein>
    <submittedName>
        <fullName evidence="2">Uncharacterized protein</fullName>
    </submittedName>
</protein>
<gene>
    <name evidence="2" type="ORF">URODEC1_LOCUS4363</name>
</gene>